<protein>
    <submittedName>
        <fullName evidence="2">Uncharacterized protein</fullName>
    </submittedName>
</protein>
<keyword evidence="1" id="KW-0472">Membrane</keyword>
<evidence type="ECO:0000256" key="1">
    <source>
        <dbReference type="SAM" id="Phobius"/>
    </source>
</evidence>
<name>A0A0F9AAD8_9ZZZZ</name>
<dbReference type="AlphaFoldDB" id="A0A0F9AAD8"/>
<reference evidence="2" key="1">
    <citation type="journal article" date="2015" name="Nature">
        <title>Complex archaea that bridge the gap between prokaryotes and eukaryotes.</title>
        <authorList>
            <person name="Spang A."/>
            <person name="Saw J.H."/>
            <person name="Jorgensen S.L."/>
            <person name="Zaremba-Niedzwiedzka K."/>
            <person name="Martijn J."/>
            <person name="Lind A.E."/>
            <person name="van Eijk R."/>
            <person name="Schleper C."/>
            <person name="Guy L."/>
            <person name="Ettema T.J."/>
        </authorList>
    </citation>
    <scope>NUCLEOTIDE SEQUENCE</scope>
</reference>
<comment type="caution">
    <text evidence="2">The sequence shown here is derived from an EMBL/GenBank/DDBJ whole genome shotgun (WGS) entry which is preliminary data.</text>
</comment>
<sequence length="51" mass="6010">MGFTDSLLTFFILLAIFVLGYCKYMNKTIVEFVGEIREIFRSQEEEVLNLQ</sequence>
<gene>
    <name evidence="2" type="ORF">LCGC14_2936190</name>
</gene>
<dbReference type="EMBL" id="LAZR01058756">
    <property type="protein sequence ID" value="KKK69221.1"/>
    <property type="molecule type" value="Genomic_DNA"/>
</dbReference>
<organism evidence="2">
    <name type="scientific">marine sediment metagenome</name>
    <dbReference type="NCBI Taxonomy" id="412755"/>
    <lineage>
        <taxon>unclassified sequences</taxon>
        <taxon>metagenomes</taxon>
        <taxon>ecological metagenomes</taxon>
    </lineage>
</organism>
<accession>A0A0F9AAD8</accession>
<keyword evidence="1" id="KW-1133">Transmembrane helix</keyword>
<evidence type="ECO:0000313" key="2">
    <source>
        <dbReference type="EMBL" id="KKK69221.1"/>
    </source>
</evidence>
<keyword evidence="1" id="KW-0812">Transmembrane</keyword>
<proteinExistence type="predicted"/>
<feature type="transmembrane region" description="Helical" evidence="1">
    <location>
        <begin position="6"/>
        <end position="22"/>
    </location>
</feature>